<evidence type="ECO:0000259" key="4">
    <source>
        <dbReference type="PROSITE" id="PS01124"/>
    </source>
</evidence>
<dbReference type="SMART" id="SM00342">
    <property type="entry name" value="HTH_ARAC"/>
    <property type="match status" value="1"/>
</dbReference>
<keyword evidence="3" id="KW-0804">Transcription</keyword>
<dbReference type="EMBL" id="PPDB01000003">
    <property type="protein sequence ID" value="PQL20175.1"/>
    <property type="molecule type" value="Genomic_DNA"/>
</dbReference>
<evidence type="ECO:0000256" key="1">
    <source>
        <dbReference type="ARBA" id="ARBA00023015"/>
    </source>
</evidence>
<dbReference type="Proteomes" id="UP000237916">
    <property type="component" value="Unassembled WGS sequence"/>
</dbReference>
<evidence type="ECO:0000256" key="3">
    <source>
        <dbReference type="ARBA" id="ARBA00023163"/>
    </source>
</evidence>
<dbReference type="GO" id="GO:0003700">
    <property type="term" value="F:DNA-binding transcription factor activity"/>
    <property type="evidence" value="ECO:0007669"/>
    <property type="project" value="InterPro"/>
</dbReference>
<gene>
    <name evidence="5" type="ORF">VEHSUH05_03660</name>
</gene>
<dbReference type="InterPro" id="IPR009057">
    <property type="entry name" value="Homeodomain-like_sf"/>
</dbReference>
<keyword evidence="1" id="KW-0805">Transcription regulation</keyword>
<comment type="caution">
    <text evidence="5">The sequence shown here is derived from an EMBL/GenBank/DDBJ whole genome shotgun (WGS) entry which is preliminary data.</text>
</comment>
<proteinExistence type="predicted"/>
<dbReference type="RefSeq" id="WP_038117222.1">
    <property type="nucleotide sequence ID" value="NZ_PPDB01000003.1"/>
</dbReference>
<dbReference type="STRING" id="1298594.GCA_001312465_01681"/>
<feature type="domain" description="HTH araC/xylS-type" evidence="4">
    <location>
        <begin position="191"/>
        <end position="289"/>
    </location>
</feature>
<dbReference type="SUPFAM" id="SSF46689">
    <property type="entry name" value="Homeodomain-like"/>
    <property type="match status" value="2"/>
</dbReference>
<dbReference type="InterPro" id="IPR018060">
    <property type="entry name" value="HTH_AraC"/>
</dbReference>
<reference evidence="5 6" key="1">
    <citation type="submission" date="2018-01" db="EMBL/GenBank/DDBJ databases">
        <title>Draft genome sequences of clinical isolates and type strains of oral Veillonella including Veillonella infantum sp., nov.</title>
        <authorList>
            <person name="Mashima I."/>
            <person name="Liao Y.-C."/>
            <person name="Sabharwal A."/>
            <person name="Haase E.M."/>
            <person name="Nakazawa F."/>
            <person name="Scannapieco F.A."/>
        </authorList>
    </citation>
    <scope>NUCLEOTIDE SEQUENCE [LARGE SCALE GENOMIC DNA]</scope>
    <source>
        <strain evidence="5 6">JCM 15641</strain>
    </source>
</reference>
<accession>A0A2S7ZAD3</accession>
<dbReference type="InterPro" id="IPR018771">
    <property type="entry name" value="PocR_dom"/>
</dbReference>
<name>A0A2S7ZAD3_9FIRM</name>
<evidence type="ECO:0000313" key="6">
    <source>
        <dbReference type="Proteomes" id="UP000237916"/>
    </source>
</evidence>
<dbReference type="GO" id="GO:0043565">
    <property type="term" value="F:sequence-specific DNA binding"/>
    <property type="evidence" value="ECO:0007669"/>
    <property type="project" value="InterPro"/>
</dbReference>
<dbReference type="Pfam" id="PF12833">
    <property type="entry name" value="HTH_18"/>
    <property type="match status" value="1"/>
</dbReference>
<sequence length="296" mass="34089">MICTQEDAKLINEIMRDFTNITKIAAIFVNNRGKVLSQEYNFSPFCKVVRRNPAYARRCNQCDLYGGLDATKELSSCPYRCHMGLIDFSVPVMKDGAILGFIMAGQAKTEDTTIKPILPTQTNWHDNTKLRTLYQSLPSLTAEQIYSATKVLRILVAHFFPFNDLSVEELPYGKLPNFVETERPINRPEIRKAILYIEKNLSKRVSLRRISEHIHLSESYFSKIFKDDTGLSVVQYITLLRIQEAKKLLVYSQLTVNQISKTLGYNRTSYFCKIFKMATTETPHSYRKKYAKPIDA</sequence>
<dbReference type="PROSITE" id="PS01124">
    <property type="entry name" value="HTH_ARAC_FAMILY_2"/>
    <property type="match status" value="1"/>
</dbReference>
<dbReference type="Pfam" id="PF10114">
    <property type="entry name" value="PocR"/>
    <property type="match status" value="1"/>
</dbReference>
<keyword evidence="2" id="KW-0238">DNA-binding</keyword>
<dbReference type="Gene3D" id="1.10.10.60">
    <property type="entry name" value="Homeodomain-like"/>
    <property type="match status" value="2"/>
</dbReference>
<dbReference type="PANTHER" id="PTHR43280:SF2">
    <property type="entry name" value="HTH-TYPE TRANSCRIPTIONAL REGULATOR EXSA"/>
    <property type="match status" value="1"/>
</dbReference>
<dbReference type="AlphaFoldDB" id="A0A2S7ZAD3"/>
<organism evidence="5 6">
    <name type="scientific">Veillonella denticariosi JCM 15641</name>
    <dbReference type="NCBI Taxonomy" id="1298594"/>
    <lineage>
        <taxon>Bacteria</taxon>
        <taxon>Bacillati</taxon>
        <taxon>Bacillota</taxon>
        <taxon>Negativicutes</taxon>
        <taxon>Veillonellales</taxon>
        <taxon>Veillonellaceae</taxon>
        <taxon>Veillonella</taxon>
    </lineage>
</organism>
<protein>
    <submittedName>
        <fullName evidence="5">Transcriptional regulator</fullName>
    </submittedName>
</protein>
<keyword evidence="6" id="KW-1185">Reference proteome</keyword>
<evidence type="ECO:0000256" key="2">
    <source>
        <dbReference type="ARBA" id="ARBA00023125"/>
    </source>
</evidence>
<dbReference type="OrthoDB" id="9788446at2"/>
<dbReference type="PANTHER" id="PTHR43280">
    <property type="entry name" value="ARAC-FAMILY TRANSCRIPTIONAL REGULATOR"/>
    <property type="match status" value="1"/>
</dbReference>
<evidence type="ECO:0000313" key="5">
    <source>
        <dbReference type="EMBL" id="PQL20175.1"/>
    </source>
</evidence>